<dbReference type="PROSITE" id="PS51747">
    <property type="entry name" value="CYT_DCMP_DEAMINASES_2"/>
    <property type="match status" value="1"/>
</dbReference>
<dbReference type="VEuPathDB" id="VectorBase:AEPI003069"/>
<keyword evidence="3" id="KW-0238">DNA-binding</keyword>
<evidence type="ECO:0000259" key="5">
    <source>
        <dbReference type="PROSITE" id="PS51747"/>
    </source>
</evidence>
<evidence type="ECO:0000313" key="7">
    <source>
        <dbReference type="Proteomes" id="UP000075885"/>
    </source>
</evidence>
<keyword evidence="1" id="KW-0227">DNA damage</keyword>
<accession>A0A182P816</accession>
<keyword evidence="4" id="KW-0234">DNA repair</keyword>
<dbReference type="AlphaFoldDB" id="A0A182P816"/>
<dbReference type="Pfam" id="PF00383">
    <property type="entry name" value="dCMP_cyt_deam_1"/>
    <property type="match status" value="1"/>
</dbReference>
<protein>
    <recommendedName>
        <fullName evidence="5">CMP/dCMP-type deaminase domain-containing protein</fullName>
    </recommendedName>
</protein>
<dbReference type="GO" id="GO:0006284">
    <property type="term" value="P:base-excision repair"/>
    <property type="evidence" value="ECO:0007669"/>
    <property type="project" value="InterPro"/>
</dbReference>
<evidence type="ECO:0000256" key="1">
    <source>
        <dbReference type="ARBA" id="ARBA00022763"/>
    </source>
</evidence>
<dbReference type="PANTHER" id="PTHR13235">
    <property type="entry name" value="SINGLE-STRAND SELECTIVE MONOFUNCTIONAL URACIL DNA GLYCOSYLASE"/>
    <property type="match status" value="1"/>
</dbReference>
<dbReference type="InterPro" id="IPR039134">
    <property type="entry name" value="SMUG1"/>
</dbReference>
<proteinExistence type="predicted"/>
<reference evidence="6" key="2">
    <citation type="submission" date="2020-05" db="UniProtKB">
        <authorList>
            <consortium name="EnsemblMetazoa"/>
        </authorList>
    </citation>
    <scope>IDENTIFICATION</scope>
    <source>
        <strain evidence="6">Epiroticus2</strain>
    </source>
</reference>
<name>A0A182P816_9DIPT</name>
<dbReference type="Gene3D" id="3.40.470.10">
    <property type="entry name" value="Uracil-DNA glycosylase-like domain"/>
    <property type="match status" value="1"/>
</dbReference>
<reference evidence="7" key="1">
    <citation type="submission" date="2013-03" db="EMBL/GenBank/DDBJ databases">
        <title>The Genome Sequence of Anopheles epiroticus epiroticus2.</title>
        <authorList>
            <consortium name="The Broad Institute Genomics Platform"/>
            <person name="Neafsey D.E."/>
            <person name="Howell P."/>
            <person name="Walker B."/>
            <person name="Young S.K."/>
            <person name="Zeng Q."/>
            <person name="Gargeya S."/>
            <person name="Fitzgerald M."/>
            <person name="Haas B."/>
            <person name="Abouelleil A."/>
            <person name="Allen A.W."/>
            <person name="Alvarado L."/>
            <person name="Arachchi H.M."/>
            <person name="Berlin A.M."/>
            <person name="Chapman S.B."/>
            <person name="Gainer-Dewar J."/>
            <person name="Goldberg J."/>
            <person name="Griggs A."/>
            <person name="Gujja S."/>
            <person name="Hansen M."/>
            <person name="Howarth C."/>
            <person name="Imamovic A."/>
            <person name="Ireland A."/>
            <person name="Larimer J."/>
            <person name="McCowan C."/>
            <person name="Murphy C."/>
            <person name="Pearson M."/>
            <person name="Poon T.W."/>
            <person name="Priest M."/>
            <person name="Roberts A."/>
            <person name="Saif S."/>
            <person name="Shea T."/>
            <person name="Sisk P."/>
            <person name="Sykes S."/>
            <person name="Wortman J."/>
            <person name="Nusbaum C."/>
            <person name="Birren B."/>
        </authorList>
    </citation>
    <scope>NUCLEOTIDE SEQUENCE [LARGE SCALE GENOMIC DNA]</scope>
    <source>
        <strain evidence="7">Epiroticus2</strain>
    </source>
</reference>
<keyword evidence="7" id="KW-1185">Reference proteome</keyword>
<dbReference type="GO" id="GO:0017065">
    <property type="term" value="F:single-strand selective uracil DNA N-glycosylase activity"/>
    <property type="evidence" value="ECO:0007669"/>
    <property type="project" value="InterPro"/>
</dbReference>
<dbReference type="EnsemblMetazoa" id="AEPI003069-RA">
    <property type="protein sequence ID" value="AEPI003069-PA"/>
    <property type="gene ID" value="AEPI003069"/>
</dbReference>
<dbReference type="Proteomes" id="UP000075885">
    <property type="component" value="Unassembled WGS sequence"/>
</dbReference>
<evidence type="ECO:0000256" key="2">
    <source>
        <dbReference type="ARBA" id="ARBA00022801"/>
    </source>
</evidence>
<keyword evidence="2" id="KW-0378">Hydrolase</keyword>
<dbReference type="CDD" id="cd01285">
    <property type="entry name" value="nucleoside_deaminase"/>
    <property type="match status" value="1"/>
</dbReference>
<evidence type="ECO:0000256" key="3">
    <source>
        <dbReference type="ARBA" id="ARBA00023125"/>
    </source>
</evidence>
<dbReference type="PANTHER" id="PTHR13235:SF2">
    <property type="entry name" value="SINGLE-STRAND SELECTIVE MONOFUNCTIONAL URACIL DNA GLYCOSYLASE"/>
    <property type="match status" value="1"/>
</dbReference>
<feature type="domain" description="CMP/dCMP-type deaminase" evidence="5">
    <location>
        <begin position="180"/>
        <end position="301"/>
    </location>
</feature>
<evidence type="ECO:0000313" key="6">
    <source>
        <dbReference type="EnsemblMetazoa" id="AEPI003069-PA"/>
    </source>
</evidence>
<dbReference type="SUPFAM" id="SSF52141">
    <property type="entry name" value="Uracil-DNA glycosylase-like"/>
    <property type="match status" value="1"/>
</dbReference>
<dbReference type="GO" id="GO:0000703">
    <property type="term" value="F:oxidized pyrimidine nucleobase lesion DNA N-glycosylase activity"/>
    <property type="evidence" value="ECO:0007669"/>
    <property type="project" value="TreeGrafter"/>
</dbReference>
<dbReference type="InterPro" id="IPR002125">
    <property type="entry name" value="CMP_dCMP_dom"/>
</dbReference>
<dbReference type="GO" id="GO:0003677">
    <property type="term" value="F:DNA binding"/>
    <property type="evidence" value="ECO:0007669"/>
    <property type="project" value="UniProtKB-KW"/>
</dbReference>
<dbReference type="Gene3D" id="3.40.140.10">
    <property type="entry name" value="Cytidine Deaminase, domain 2"/>
    <property type="match status" value="1"/>
</dbReference>
<dbReference type="InterPro" id="IPR036895">
    <property type="entry name" value="Uracil-DNA_glycosylase-like_sf"/>
</dbReference>
<evidence type="ECO:0000256" key="4">
    <source>
        <dbReference type="ARBA" id="ARBA00023204"/>
    </source>
</evidence>
<dbReference type="STRING" id="199890.A0A182P816"/>
<organism evidence="6 7">
    <name type="scientific">Anopheles epiroticus</name>
    <dbReference type="NCBI Taxonomy" id="199890"/>
    <lineage>
        <taxon>Eukaryota</taxon>
        <taxon>Metazoa</taxon>
        <taxon>Ecdysozoa</taxon>
        <taxon>Arthropoda</taxon>
        <taxon>Hexapoda</taxon>
        <taxon>Insecta</taxon>
        <taxon>Pterygota</taxon>
        <taxon>Neoptera</taxon>
        <taxon>Endopterygota</taxon>
        <taxon>Diptera</taxon>
        <taxon>Nematocera</taxon>
        <taxon>Culicoidea</taxon>
        <taxon>Culicidae</taxon>
        <taxon>Anophelinae</taxon>
        <taxon>Anopheles</taxon>
    </lineage>
</organism>
<sequence>MLRKKLKLDEKPAASGELCASTGVFSLSQYANIPKAKIGASEDKPQVNQTKPELDGPIAVPTIPTDTGSLPYWQQVYLVERKLSAALRKVALPSDVAACYDPIEYASEIHCAYLRRFLDGPKPVLFVGMNPGPWGMCQTGVPFGYVPAVRDWMGLRGTVSKPTPELAARPVQGVSDLPRGAMERFMEDALQQARIANDLKEVPVGCVFVRSDGSTETIIARGCNLVNETKNATRHVEFICIDQALEYGRQHNVTPPEAIFSTVTVIVTVEPCIMCAAALIELGVKEIIYGCRNDRFGGCTVLDVARLLGSSIPIRGGVRDVEAMELLKEFYKGENPSAPIPKPRAKKHENL</sequence>
<dbReference type="InterPro" id="IPR016193">
    <property type="entry name" value="Cytidine_deaminase-like"/>
</dbReference>
<dbReference type="SUPFAM" id="SSF53927">
    <property type="entry name" value="Cytidine deaminase-like"/>
    <property type="match status" value="1"/>
</dbReference>